<dbReference type="InParanoid" id="A0A0V0QG00"/>
<dbReference type="EMBL" id="LDAU01000176">
    <property type="protein sequence ID" value="KRX01131.1"/>
    <property type="molecule type" value="Genomic_DNA"/>
</dbReference>
<accession>A0A0V0QG00</accession>
<evidence type="ECO:0000313" key="2">
    <source>
        <dbReference type="Proteomes" id="UP000054937"/>
    </source>
</evidence>
<comment type="caution">
    <text evidence="1">The sequence shown here is derived from an EMBL/GenBank/DDBJ whole genome shotgun (WGS) entry which is preliminary data.</text>
</comment>
<gene>
    <name evidence="1" type="ORF">PPERSA_08232</name>
</gene>
<sequence>MREQEDKNKGNILYHLKLQQNENNIQQMKKENKSDSIITLESNVNNQQKEQQQNIKSEKDKIIIDQKLEQNNVNNPIQNIKNEFVKYNQNQQKVSENQYDHLLKMLQSRNHKENLIQSNE</sequence>
<dbReference type="Proteomes" id="UP000054937">
    <property type="component" value="Unassembled WGS sequence"/>
</dbReference>
<proteinExistence type="predicted"/>
<name>A0A0V0QG00_PSEPJ</name>
<reference evidence="1 2" key="1">
    <citation type="journal article" date="2015" name="Sci. Rep.">
        <title>Genome of the facultative scuticociliatosis pathogen Pseudocohnilembus persalinus provides insight into its virulence through horizontal gene transfer.</title>
        <authorList>
            <person name="Xiong J."/>
            <person name="Wang G."/>
            <person name="Cheng J."/>
            <person name="Tian M."/>
            <person name="Pan X."/>
            <person name="Warren A."/>
            <person name="Jiang C."/>
            <person name="Yuan D."/>
            <person name="Miao W."/>
        </authorList>
    </citation>
    <scope>NUCLEOTIDE SEQUENCE [LARGE SCALE GENOMIC DNA]</scope>
    <source>
        <strain evidence="1">36N120E</strain>
    </source>
</reference>
<dbReference type="AlphaFoldDB" id="A0A0V0QG00"/>
<keyword evidence="2" id="KW-1185">Reference proteome</keyword>
<protein>
    <submittedName>
        <fullName evidence="1">Uncharacterized protein</fullName>
    </submittedName>
</protein>
<evidence type="ECO:0000313" key="1">
    <source>
        <dbReference type="EMBL" id="KRX01131.1"/>
    </source>
</evidence>
<organism evidence="1 2">
    <name type="scientific">Pseudocohnilembus persalinus</name>
    <name type="common">Ciliate</name>
    <dbReference type="NCBI Taxonomy" id="266149"/>
    <lineage>
        <taxon>Eukaryota</taxon>
        <taxon>Sar</taxon>
        <taxon>Alveolata</taxon>
        <taxon>Ciliophora</taxon>
        <taxon>Intramacronucleata</taxon>
        <taxon>Oligohymenophorea</taxon>
        <taxon>Scuticociliatia</taxon>
        <taxon>Philasterida</taxon>
        <taxon>Pseudocohnilembidae</taxon>
        <taxon>Pseudocohnilembus</taxon>
    </lineage>
</organism>